<dbReference type="GO" id="GO:0004044">
    <property type="term" value="F:amidophosphoribosyltransferase activity"/>
    <property type="evidence" value="ECO:0007669"/>
    <property type="project" value="UniProtKB-EC"/>
</dbReference>
<keyword evidence="7" id="KW-0460">Magnesium</keyword>
<proteinExistence type="inferred from homology"/>
<protein>
    <recommendedName>
        <fullName evidence="7">Amidophosphoribosyltransferase</fullName>
        <shortName evidence="7">ATase</shortName>
        <ecNumber evidence="7">2.4.2.14</ecNumber>
    </recommendedName>
    <alternativeName>
        <fullName evidence="7">Glutamine phosphoribosylpyrophosphate amidotransferase</fullName>
        <shortName evidence="7">GPATase</shortName>
    </alternativeName>
</protein>
<comment type="cofactor">
    <cofactor evidence="7">
        <name>[4Fe-4S] cluster</name>
        <dbReference type="ChEBI" id="CHEBI:49883"/>
    </cofactor>
    <text evidence="7">Binds 1 [4Fe-4S] cluster per subunit.</text>
</comment>
<evidence type="ECO:0000313" key="10">
    <source>
        <dbReference type="EMBL" id="MDQ7247444.1"/>
    </source>
</evidence>
<comment type="pathway">
    <text evidence="1 7 8">Purine metabolism; IMP biosynthesis via de novo pathway; N(1)-(5-phospho-D-ribosyl)glycinamide from 5-phospho-alpha-D-ribose 1-diphosphate: step 1/2.</text>
</comment>
<evidence type="ECO:0000256" key="6">
    <source>
        <dbReference type="ARBA" id="ARBA00022962"/>
    </source>
</evidence>
<dbReference type="Pfam" id="PF00156">
    <property type="entry name" value="Pribosyltran"/>
    <property type="match status" value="1"/>
</dbReference>
<dbReference type="InterPro" id="IPR035584">
    <property type="entry name" value="PurF_N"/>
</dbReference>
<feature type="binding site" evidence="7">
    <location>
        <position position="251"/>
    </location>
    <ligand>
        <name>[4Fe-4S] cluster</name>
        <dbReference type="ChEBI" id="CHEBI:49883"/>
    </ligand>
</feature>
<comment type="caution">
    <text evidence="10">The sequence shown here is derived from an EMBL/GenBank/DDBJ whole genome shotgun (WGS) entry which is preliminary data.</text>
</comment>
<keyword evidence="5 7" id="KW-0658">Purine biosynthesis</keyword>
<accession>A0ABU0YIA7</accession>
<feature type="binding site" evidence="7">
    <location>
        <position position="397"/>
    </location>
    <ligand>
        <name>[4Fe-4S] cluster</name>
        <dbReference type="ChEBI" id="CHEBI:49883"/>
    </ligand>
</feature>
<dbReference type="InterPro" id="IPR029055">
    <property type="entry name" value="Ntn_hydrolases_N"/>
</dbReference>
<dbReference type="InterPro" id="IPR005854">
    <property type="entry name" value="PurF"/>
</dbReference>
<evidence type="ECO:0000256" key="2">
    <source>
        <dbReference type="ARBA" id="ARBA00010138"/>
    </source>
</evidence>
<keyword evidence="7" id="KW-0004">4Fe-4S</keyword>
<keyword evidence="7" id="KW-0479">Metal-binding</keyword>
<feature type="domain" description="Glutamine amidotransferase type-2" evidence="9">
    <location>
        <begin position="16"/>
        <end position="235"/>
    </location>
</feature>
<evidence type="ECO:0000256" key="1">
    <source>
        <dbReference type="ARBA" id="ARBA00005209"/>
    </source>
</evidence>
<dbReference type="PROSITE" id="PS51278">
    <property type="entry name" value="GATASE_TYPE_2"/>
    <property type="match status" value="1"/>
</dbReference>
<dbReference type="InterPro" id="IPR029057">
    <property type="entry name" value="PRTase-like"/>
</dbReference>
<evidence type="ECO:0000256" key="3">
    <source>
        <dbReference type="ARBA" id="ARBA00022676"/>
    </source>
</evidence>
<dbReference type="CDD" id="cd00715">
    <property type="entry name" value="GPATase_N"/>
    <property type="match status" value="1"/>
</dbReference>
<comment type="similarity">
    <text evidence="2 7 8">In the C-terminal section; belongs to the purine/pyrimidine phosphoribosyltransferase family.</text>
</comment>
<gene>
    <name evidence="7 10" type="primary">purF</name>
    <name evidence="10" type="ORF">Q8A70_07185</name>
</gene>
<evidence type="ECO:0000256" key="8">
    <source>
        <dbReference type="PIRNR" id="PIRNR000485"/>
    </source>
</evidence>
<dbReference type="Proteomes" id="UP001230156">
    <property type="component" value="Unassembled WGS sequence"/>
</dbReference>
<dbReference type="HAMAP" id="MF_01931">
    <property type="entry name" value="PurF"/>
    <property type="match status" value="1"/>
</dbReference>
<evidence type="ECO:0000256" key="4">
    <source>
        <dbReference type="ARBA" id="ARBA00022679"/>
    </source>
</evidence>
<feature type="binding site" evidence="7">
    <location>
        <position position="453"/>
    </location>
    <ligand>
        <name>[4Fe-4S] cluster</name>
        <dbReference type="ChEBI" id="CHEBI:49883"/>
    </ligand>
</feature>
<evidence type="ECO:0000256" key="5">
    <source>
        <dbReference type="ARBA" id="ARBA00022755"/>
    </source>
</evidence>
<evidence type="ECO:0000313" key="11">
    <source>
        <dbReference type="Proteomes" id="UP001230156"/>
    </source>
</evidence>
<keyword evidence="4 7" id="KW-0808">Transferase</keyword>
<feature type="binding site" evidence="7">
    <location>
        <position position="361"/>
    </location>
    <ligand>
        <name>Mg(2+)</name>
        <dbReference type="ChEBI" id="CHEBI:18420"/>
    </ligand>
</feature>
<feature type="binding site" evidence="7">
    <location>
        <position position="456"/>
    </location>
    <ligand>
        <name>[4Fe-4S] cluster</name>
        <dbReference type="ChEBI" id="CHEBI:49883"/>
    </ligand>
</feature>
<feature type="binding site" evidence="7">
    <location>
        <position position="298"/>
    </location>
    <ligand>
        <name>Mg(2+)</name>
        <dbReference type="ChEBI" id="CHEBI:18420"/>
    </ligand>
</feature>
<dbReference type="SUPFAM" id="SSF56235">
    <property type="entry name" value="N-terminal nucleophile aminohydrolases (Ntn hydrolases)"/>
    <property type="match status" value="1"/>
</dbReference>
<dbReference type="InterPro" id="IPR017932">
    <property type="entry name" value="GATase_2_dom"/>
</dbReference>
<dbReference type="Gene3D" id="3.40.50.2020">
    <property type="match status" value="1"/>
</dbReference>
<dbReference type="InterPro" id="IPR000836">
    <property type="entry name" value="PRTase_dom"/>
</dbReference>
<keyword evidence="3 7" id="KW-0328">Glycosyltransferase</keyword>
<comment type="cofactor">
    <cofactor evidence="7">
        <name>Mg(2+)</name>
        <dbReference type="ChEBI" id="CHEBI:18420"/>
    </cofactor>
    <text evidence="7">Binds 1 Mg(2+) ion per subunit.</text>
</comment>
<keyword evidence="7" id="KW-0408">Iron</keyword>
<keyword evidence="6 7" id="KW-0315">Glutamine amidotransferase</keyword>
<dbReference type="NCBIfam" id="TIGR01134">
    <property type="entry name" value="purF"/>
    <property type="match status" value="1"/>
</dbReference>
<evidence type="ECO:0000259" key="9">
    <source>
        <dbReference type="PROSITE" id="PS51278"/>
    </source>
</evidence>
<dbReference type="PANTHER" id="PTHR11907">
    <property type="entry name" value="AMIDOPHOSPHORIBOSYLTRANSFERASE"/>
    <property type="match status" value="1"/>
</dbReference>
<comment type="catalytic activity">
    <reaction evidence="7 8">
        <text>5-phospho-beta-D-ribosylamine + L-glutamate + diphosphate = 5-phospho-alpha-D-ribose 1-diphosphate + L-glutamine + H2O</text>
        <dbReference type="Rhea" id="RHEA:14905"/>
        <dbReference type="ChEBI" id="CHEBI:15377"/>
        <dbReference type="ChEBI" id="CHEBI:29985"/>
        <dbReference type="ChEBI" id="CHEBI:33019"/>
        <dbReference type="ChEBI" id="CHEBI:58017"/>
        <dbReference type="ChEBI" id="CHEBI:58359"/>
        <dbReference type="ChEBI" id="CHEBI:58681"/>
        <dbReference type="EC" id="2.4.2.14"/>
    </reaction>
</comment>
<dbReference type="Gene3D" id="3.60.20.10">
    <property type="entry name" value="Glutamine Phosphoribosylpyrophosphate, subunit 1, domain 1"/>
    <property type="match status" value="1"/>
</dbReference>
<keyword evidence="7" id="KW-0411">Iron-sulfur</keyword>
<dbReference type="CDD" id="cd06223">
    <property type="entry name" value="PRTases_typeI"/>
    <property type="match status" value="1"/>
</dbReference>
<dbReference type="EC" id="2.4.2.14" evidence="7"/>
<sequence>MLTTHPFDDDHLKEECGIVGIYGVDEVAAHAVLGLHALQHRGQEAAGIVTFDGQRFHAHRDLGHVADSFNKQSVVEQLRGHAAIGHVRYSTTGDTILRNVQPLFADLAFGGFAVGHNGNLTNAYAVRRELVKRGSLFQSTTDTEVIQHLMATHLRGNVVDRLIHALHQVEGAYSLVALANDMVIGVRDPLGVRPLVLGKLGSGWILASETCALDIVGADFVRDVEAGEIVVLDRNGVTSIKPFSQMPKRFCVFEYIYFARPDSVMEGTSIYDARKGIGAELARESPVDADVVVPVPDSGVPAALGYAEGSGIPFELGIIRNHYVGRTFIEPTDHIRHLGVKLKHNANRAKVQGKRVILVDDSIVRGTTSKKIVEMIRAAGATEVHMRISSPPTSYSCFYGIDTPERSKLLAARMDAKEMAEFIGCDSLAFISIDGLYRAMGHKSRDAKSPQYCDACFTGDYPTELTDQTGGDGTHQLSLLAERAS</sequence>
<dbReference type="PIRSF" id="PIRSF000485">
    <property type="entry name" value="Amd_phspho_trans"/>
    <property type="match status" value="1"/>
</dbReference>
<organism evidence="10 11">
    <name type="scientific">Dongia sedimenti</name>
    <dbReference type="NCBI Taxonomy" id="3064282"/>
    <lineage>
        <taxon>Bacteria</taxon>
        <taxon>Pseudomonadati</taxon>
        <taxon>Pseudomonadota</taxon>
        <taxon>Alphaproteobacteria</taxon>
        <taxon>Rhodospirillales</taxon>
        <taxon>Dongiaceae</taxon>
        <taxon>Dongia</taxon>
    </lineage>
</organism>
<dbReference type="EMBL" id="JAUYVI010000002">
    <property type="protein sequence ID" value="MDQ7247444.1"/>
    <property type="molecule type" value="Genomic_DNA"/>
</dbReference>
<name>A0ABU0YIA7_9PROT</name>
<dbReference type="SUPFAM" id="SSF53271">
    <property type="entry name" value="PRTase-like"/>
    <property type="match status" value="1"/>
</dbReference>
<keyword evidence="11" id="KW-1185">Reference proteome</keyword>
<reference evidence="11" key="1">
    <citation type="submission" date="2023-08" db="EMBL/GenBank/DDBJ databases">
        <title>Rhodospirillaceae gen. nov., a novel taxon isolated from the Yangtze River Yuezi River estuary sludge.</title>
        <authorList>
            <person name="Ruan L."/>
        </authorList>
    </citation>
    <scope>NUCLEOTIDE SEQUENCE [LARGE SCALE GENOMIC DNA]</scope>
    <source>
        <strain evidence="11">R-7</strain>
    </source>
</reference>
<feature type="binding site" evidence="7">
    <location>
        <position position="360"/>
    </location>
    <ligand>
        <name>Mg(2+)</name>
        <dbReference type="ChEBI" id="CHEBI:18420"/>
    </ligand>
</feature>
<evidence type="ECO:0000256" key="7">
    <source>
        <dbReference type="HAMAP-Rule" id="MF_01931"/>
    </source>
</evidence>
<dbReference type="Pfam" id="PF13537">
    <property type="entry name" value="GATase_7"/>
    <property type="match status" value="1"/>
</dbReference>
<comment type="function">
    <text evidence="7">Catalyzes the formation of phosphoribosylamine from phosphoribosylpyrophosphate (PRPP) and glutamine.</text>
</comment>
<dbReference type="RefSeq" id="WP_379954846.1">
    <property type="nucleotide sequence ID" value="NZ_JAUYVI010000002.1"/>
</dbReference>
<feature type="active site" description="Nucleophile" evidence="7">
    <location>
        <position position="16"/>
    </location>
</feature>